<gene>
    <name evidence="3" type="ORF">UU67_C0039G0002</name>
</gene>
<dbReference type="GO" id="GO:0034038">
    <property type="term" value="F:deoxyhypusine synthase activity"/>
    <property type="evidence" value="ECO:0007669"/>
    <property type="project" value="TreeGrafter"/>
</dbReference>
<reference evidence="3 4" key="1">
    <citation type="journal article" date="2015" name="Nature">
        <title>rRNA introns, odd ribosomes, and small enigmatic genomes across a large radiation of phyla.</title>
        <authorList>
            <person name="Brown C.T."/>
            <person name="Hug L.A."/>
            <person name="Thomas B.C."/>
            <person name="Sharon I."/>
            <person name="Castelle C.J."/>
            <person name="Singh A."/>
            <person name="Wilkins M.J."/>
            <person name="Williams K.H."/>
            <person name="Banfield J.F."/>
        </authorList>
    </citation>
    <scope>NUCLEOTIDE SEQUENCE [LARGE SCALE GENOMIC DNA]</scope>
</reference>
<dbReference type="GO" id="GO:0005737">
    <property type="term" value="C:cytoplasm"/>
    <property type="evidence" value="ECO:0007669"/>
    <property type="project" value="TreeGrafter"/>
</dbReference>
<dbReference type="Proteomes" id="UP000034753">
    <property type="component" value="Unassembled WGS sequence"/>
</dbReference>
<dbReference type="PANTHER" id="PTHR11703:SF2">
    <property type="entry name" value="DEOXYHYPUSINE SYNTHASE-LIKE PROTEIN"/>
    <property type="match status" value="1"/>
</dbReference>
<dbReference type="InterPro" id="IPR029035">
    <property type="entry name" value="DHS-like_NAD/FAD-binding_dom"/>
</dbReference>
<dbReference type="AlphaFoldDB" id="A0A0G0YT65"/>
<dbReference type="InterPro" id="IPR002773">
    <property type="entry name" value="Deoxyhypusine_synthase"/>
</dbReference>
<dbReference type="Gene3D" id="3.40.910.10">
    <property type="entry name" value="Deoxyhypusine synthase"/>
    <property type="match status" value="1"/>
</dbReference>
<evidence type="ECO:0000256" key="2">
    <source>
        <dbReference type="ARBA" id="ARBA00022679"/>
    </source>
</evidence>
<comment type="caution">
    <text evidence="3">The sequence shown here is derived from an EMBL/GenBank/DDBJ whole genome shotgun (WGS) entry which is preliminary data.</text>
</comment>
<evidence type="ECO:0000313" key="3">
    <source>
        <dbReference type="EMBL" id="KKS12841.1"/>
    </source>
</evidence>
<dbReference type="SUPFAM" id="SSF52467">
    <property type="entry name" value="DHS-like NAD/FAD-binding domain"/>
    <property type="match status" value="1"/>
</dbReference>
<sequence>MAKTSDSGKAQITLHYKYHREGKGTGASDHLKPVVPLDSSKIKTVDDLVSAMRQTAFGARTIGEATEVLTKMAKDKDTFVVLTLSGAMTAAKMGLLICDMIDQGLIHAITSTGALMSHGLVEGSGLHHYQAPRNVPDQELLKKGYNRIYDVIEPEVNLDEIEGIVFEALEALDPKIPFASYELWSEIGKYLAKHYKGRAILKSAYLKGVPIYTPAMTDSEAGGIDVFLHRLLRLKAGQSLLVHDGLKDLDHFTRLMAKQKKWGIFTIGGGVPRNWAQQIGPCLDLIGQRHDLKKRGEAAWWESAPGMYSYGVRICPDPPHFGHLSGCTYMEGVSWGKMDYKQMEEGLNFAEVMDDATIAWPLIAISAMRRLKGKKIKKTIFSGKKAMEEINRIVNKSYQILSVDR</sequence>
<accession>A0A0G0YT65</accession>
<keyword evidence="2" id="KW-0808">Transferase</keyword>
<name>A0A0G0YT65_9BACT</name>
<evidence type="ECO:0000256" key="1">
    <source>
        <dbReference type="ARBA" id="ARBA00009892"/>
    </source>
</evidence>
<organism evidence="3 4">
    <name type="scientific">Candidatus Daviesbacteria bacterium GW2011_GWB1_41_5</name>
    <dbReference type="NCBI Taxonomy" id="1618429"/>
    <lineage>
        <taxon>Bacteria</taxon>
        <taxon>Candidatus Daviesiibacteriota</taxon>
    </lineage>
</organism>
<protein>
    <submittedName>
        <fullName evidence="3">Homospermidine synthase (Spermidine-specific)</fullName>
    </submittedName>
</protein>
<proteinExistence type="inferred from homology"/>
<dbReference type="Pfam" id="PF01916">
    <property type="entry name" value="DS"/>
    <property type="match status" value="1"/>
</dbReference>
<dbReference type="PANTHER" id="PTHR11703">
    <property type="entry name" value="DEOXYHYPUSINE SYNTHASE"/>
    <property type="match status" value="1"/>
</dbReference>
<evidence type="ECO:0000313" key="4">
    <source>
        <dbReference type="Proteomes" id="UP000034753"/>
    </source>
</evidence>
<comment type="similarity">
    <text evidence="1">Belongs to the deoxyhypusine synthase family.</text>
</comment>
<dbReference type="EMBL" id="LCBN01000039">
    <property type="protein sequence ID" value="KKS12841.1"/>
    <property type="molecule type" value="Genomic_DNA"/>
</dbReference>
<dbReference type="InterPro" id="IPR036982">
    <property type="entry name" value="Deoxyhypusine_synthase_sf"/>
</dbReference>